<dbReference type="Pfam" id="PF01734">
    <property type="entry name" value="Patatin"/>
    <property type="match status" value="1"/>
</dbReference>
<feature type="domain" description="PNPLA" evidence="8">
    <location>
        <begin position="416"/>
        <end position="611"/>
    </location>
</feature>
<dbReference type="Gene3D" id="3.30.390.30">
    <property type="match status" value="1"/>
</dbReference>
<dbReference type="EMBL" id="CP018222">
    <property type="protein sequence ID" value="API61271.1"/>
    <property type="molecule type" value="Genomic_DNA"/>
</dbReference>
<keyword evidence="10" id="KW-1185">Reference proteome</keyword>
<dbReference type="PROSITE" id="PS51635">
    <property type="entry name" value="PNPLA"/>
    <property type="match status" value="1"/>
</dbReference>
<dbReference type="GO" id="GO:0016787">
    <property type="term" value="F:hydrolase activity"/>
    <property type="evidence" value="ECO:0007669"/>
    <property type="project" value="UniProtKB-UniRule"/>
</dbReference>
<feature type="active site" description="Proton acceptor" evidence="6">
    <location>
        <position position="598"/>
    </location>
</feature>
<feature type="compositionally biased region" description="Basic residues" evidence="7">
    <location>
        <begin position="804"/>
        <end position="815"/>
    </location>
</feature>
<dbReference type="PANTHER" id="PTHR43557:SF2">
    <property type="entry name" value="RIESKE DOMAIN-CONTAINING PROTEIN-RELATED"/>
    <property type="match status" value="1"/>
</dbReference>
<dbReference type="SUPFAM" id="SSF52151">
    <property type="entry name" value="FabD/lysophospholipase-like"/>
    <property type="match status" value="1"/>
</dbReference>
<feature type="region of interest" description="Disordered" evidence="7">
    <location>
        <begin position="791"/>
        <end position="815"/>
    </location>
</feature>
<dbReference type="InterPro" id="IPR023753">
    <property type="entry name" value="FAD/NAD-binding_dom"/>
</dbReference>
<evidence type="ECO:0000256" key="1">
    <source>
        <dbReference type="ARBA" id="ARBA00001974"/>
    </source>
</evidence>
<dbReference type="InterPro" id="IPR021095">
    <property type="entry name" value="DUF3734"/>
</dbReference>
<evidence type="ECO:0000259" key="8">
    <source>
        <dbReference type="PROSITE" id="PS51635"/>
    </source>
</evidence>
<dbReference type="CDD" id="cd07209">
    <property type="entry name" value="Pat_hypo_Ecoli_Z1214_like"/>
    <property type="match status" value="1"/>
</dbReference>
<evidence type="ECO:0000256" key="7">
    <source>
        <dbReference type="SAM" id="MobiDB-lite"/>
    </source>
</evidence>
<geneLocation type="plasmid" evidence="10">
    <name>phsl1</name>
</geneLocation>
<feature type="short sequence motif" description="GXGXXG" evidence="6">
    <location>
        <begin position="420"/>
        <end position="425"/>
    </location>
</feature>
<keyword evidence="6" id="KW-0442">Lipid degradation</keyword>
<evidence type="ECO:0000256" key="4">
    <source>
        <dbReference type="ARBA" id="ARBA00023002"/>
    </source>
</evidence>
<dbReference type="InterPro" id="IPR050446">
    <property type="entry name" value="FAD-oxidoreductase/Apoptosis"/>
</dbReference>
<dbReference type="SUPFAM" id="SSF55424">
    <property type="entry name" value="FAD/NAD-linked reductases, dimerisation (C-terminal) domain"/>
    <property type="match status" value="1"/>
</dbReference>
<dbReference type="InterPro" id="IPR028202">
    <property type="entry name" value="Reductase_C"/>
</dbReference>
<dbReference type="Gene3D" id="3.50.50.60">
    <property type="entry name" value="FAD/NAD(P)-binding domain"/>
    <property type="match status" value="2"/>
</dbReference>
<feature type="short sequence motif" description="DGA/G" evidence="6">
    <location>
        <begin position="598"/>
        <end position="600"/>
    </location>
</feature>
<dbReference type="SUPFAM" id="SSF51905">
    <property type="entry name" value="FAD/NAD(P)-binding domain"/>
    <property type="match status" value="1"/>
</dbReference>
<dbReference type="Pfam" id="PF07992">
    <property type="entry name" value="Pyr_redox_2"/>
    <property type="match status" value="1"/>
</dbReference>
<dbReference type="OrthoDB" id="7809559at2"/>
<proteinExistence type="predicted"/>
<dbReference type="PANTHER" id="PTHR43557">
    <property type="entry name" value="APOPTOSIS-INDUCING FACTOR 1"/>
    <property type="match status" value="1"/>
</dbReference>
<dbReference type="KEGG" id="sphj:BSL82_17625"/>
<evidence type="ECO:0000256" key="6">
    <source>
        <dbReference type="PROSITE-ProRule" id="PRU01161"/>
    </source>
</evidence>
<keyword evidence="9" id="KW-0614">Plasmid</keyword>
<evidence type="ECO:0000256" key="3">
    <source>
        <dbReference type="ARBA" id="ARBA00022827"/>
    </source>
</evidence>
<name>A0A1L4A058_9SPHN</name>
<dbReference type="InterPro" id="IPR016035">
    <property type="entry name" value="Acyl_Trfase/lysoPLipase"/>
</dbReference>
<dbReference type="PRINTS" id="PR00411">
    <property type="entry name" value="PNDRDTASEI"/>
</dbReference>
<dbReference type="Pfam" id="PF12536">
    <property type="entry name" value="DUF3734"/>
    <property type="match status" value="1"/>
</dbReference>
<dbReference type="Proteomes" id="UP000182063">
    <property type="component" value="Plasmid pHSL1"/>
</dbReference>
<gene>
    <name evidence="9" type="ORF">BSL82_17625</name>
</gene>
<dbReference type="Pfam" id="PF14759">
    <property type="entry name" value="Reductase_C"/>
    <property type="match status" value="1"/>
</dbReference>
<accession>A0A1L4A058</accession>
<evidence type="ECO:0000313" key="9">
    <source>
        <dbReference type="EMBL" id="API61271.1"/>
    </source>
</evidence>
<keyword evidence="5 6" id="KW-0443">Lipid metabolism</keyword>
<protein>
    <submittedName>
        <fullName evidence="9">Pyridine nucleotide-disulfide oxidoreductase</fullName>
    </submittedName>
</protein>
<keyword evidence="2" id="KW-0285">Flavoprotein</keyword>
<dbReference type="GO" id="GO:0016651">
    <property type="term" value="F:oxidoreductase activity, acting on NAD(P)H"/>
    <property type="evidence" value="ECO:0007669"/>
    <property type="project" value="TreeGrafter"/>
</dbReference>
<dbReference type="RefSeq" id="WP_072598900.1">
    <property type="nucleotide sequence ID" value="NZ_CP018222.1"/>
</dbReference>
<dbReference type="PRINTS" id="PR00368">
    <property type="entry name" value="FADPNR"/>
</dbReference>
<dbReference type="AlphaFoldDB" id="A0A1L4A058"/>
<keyword evidence="3" id="KW-0274">FAD</keyword>
<feature type="active site" description="Nucleophile" evidence="6">
    <location>
        <position position="449"/>
    </location>
</feature>
<comment type="cofactor">
    <cofactor evidence="1">
        <name>FAD</name>
        <dbReference type="ChEBI" id="CHEBI:57692"/>
    </cofactor>
</comment>
<dbReference type="InterPro" id="IPR036188">
    <property type="entry name" value="FAD/NAD-bd_sf"/>
</dbReference>
<sequence length="815" mass="89197">MSSETFDYLLLGGGLASATAAETLRREGAAGSICVLTAEDFPPYHRPRLSKQYLLGTSTEVDILVHPVDYYRQQNISLILGIDVTGIDPASRTVSASDGRTFAYGKLLIATGTLPRCLEVPGSTKDGVFYLRRKSDCDAVRDSAQPGRNAVILGASFLGMEIALSLIEMGLQVTMIDIGDRVLTHLESQAISAFFQDYAEGKGATILLGDTISEVVGDSRVTGIRTRDGRDIACDMVIVSMGVEPATHFLEGSGIQLENGFVSVDDRLRTNVEDVFAAGDVTRFYDPVFRCRRHIEHWDNAVRQGRLAARNMLGQRLIYDEVSYFYCEIGELGFDMLGVPEHADEWISRGDLKDQSYALFYMRDQVPRAAFMMGRPTGEIRVAEGLIRYRVNLDQYKERLGDPAYLLDKIPMQKVLVLQGGGALGAFECGVVRALEEERIFPDIIAGVSIGALNGAIIAGNPHHATEALKSFWDDITVVAPPLPLAEMRRGAVAAQILAFGVPNFFKPRWMPPFDLTSSWTGYYDTAPMRHLIAKYVDFASLKSSPVRLLVGAVNVSTAQLEVFDSYVDDMTPDHVLASGSLPPGFSWTVVDGTAYWDGGIVSNSPLDLVLDRCGPDGKQVYIVDLFAGEAPLPTNMIEVLARRDEVVYSERIRSDLRAREMTDAYRSMINVILSGIDPVERAKIMRHPRFIQLMGDGFANEIVRFQRPRRAGEASSRDYDFSDESVRYLQDEGYALVKQTLAEASKAGVSATPAANPALQKIKQAEAVAGVASPGTSHSGADAILQGIVQAEAQTKADPAHKIPSKSKSRKENP</sequence>
<keyword evidence="6" id="KW-0378">Hydrolase</keyword>
<dbReference type="InterPro" id="IPR002641">
    <property type="entry name" value="PNPLA_dom"/>
</dbReference>
<reference evidence="9 10" key="1">
    <citation type="submission" date="2016-11" db="EMBL/GenBank/DDBJ databases">
        <title>Complete Genome Sequence of alachlor-degrading Sphingomonas sp. strain JJ-A5.</title>
        <authorList>
            <person name="Lee H."/>
            <person name="Ka J.-O."/>
        </authorList>
    </citation>
    <scope>NUCLEOTIDE SEQUENCE [LARGE SCALE GENOMIC DNA]</scope>
    <source>
        <strain evidence="9 10">JJ-A5</strain>
        <plasmid evidence="10">phsl1</plasmid>
    </source>
</reference>
<dbReference type="Gene3D" id="3.40.1090.10">
    <property type="entry name" value="Cytosolic phospholipase A2 catalytic domain"/>
    <property type="match status" value="2"/>
</dbReference>
<dbReference type="GO" id="GO:0016042">
    <property type="term" value="P:lipid catabolic process"/>
    <property type="evidence" value="ECO:0007669"/>
    <property type="project" value="UniProtKB-UniRule"/>
</dbReference>
<dbReference type="GO" id="GO:0005737">
    <property type="term" value="C:cytoplasm"/>
    <property type="evidence" value="ECO:0007669"/>
    <property type="project" value="TreeGrafter"/>
</dbReference>
<keyword evidence="4" id="KW-0560">Oxidoreductase</keyword>
<dbReference type="InterPro" id="IPR016156">
    <property type="entry name" value="FAD/NAD-linked_Rdtase_dimer_sf"/>
</dbReference>
<evidence type="ECO:0000256" key="5">
    <source>
        <dbReference type="ARBA" id="ARBA00023098"/>
    </source>
</evidence>
<evidence type="ECO:0000313" key="10">
    <source>
        <dbReference type="Proteomes" id="UP000182063"/>
    </source>
</evidence>
<evidence type="ECO:0000256" key="2">
    <source>
        <dbReference type="ARBA" id="ARBA00022630"/>
    </source>
</evidence>
<organism evidence="9 10">
    <name type="scientific">Tardibacter chloracetimidivorans</name>
    <dbReference type="NCBI Taxonomy" id="1921510"/>
    <lineage>
        <taxon>Bacteria</taxon>
        <taxon>Pseudomonadati</taxon>
        <taxon>Pseudomonadota</taxon>
        <taxon>Alphaproteobacteria</taxon>
        <taxon>Sphingomonadales</taxon>
        <taxon>Sphingomonadaceae</taxon>
        <taxon>Tardibacter</taxon>
    </lineage>
</organism>
<feature type="short sequence motif" description="GXSXG" evidence="6">
    <location>
        <begin position="447"/>
        <end position="451"/>
    </location>
</feature>